<evidence type="ECO:0000313" key="3">
    <source>
        <dbReference type="Proteomes" id="UP000266841"/>
    </source>
</evidence>
<organism evidence="2 3">
    <name type="scientific">Thalassiosira oceanica</name>
    <name type="common">Marine diatom</name>
    <dbReference type="NCBI Taxonomy" id="159749"/>
    <lineage>
        <taxon>Eukaryota</taxon>
        <taxon>Sar</taxon>
        <taxon>Stramenopiles</taxon>
        <taxon>Ochrophyta</taxon>
        <taxon>Bacillariophyta</taxon>
        <taxon>Coscinodiscophyceae</taxon>
        <taxon>Thalassiosirophycidae</taxon>
        <taxon>Thalassiosirales</taxon>
        <taxon>Thalassiosiraceae</taxon>
        <taxon>Thalassiosira</taxon>
    </lineage>
</organism>
<evidence type="ECO:0000313" key="2">
    <source>
        <dbReference type="EMBL" id="EJK77746.1"/>
    </source>
</evidence>
<sequence length="584" mass="62151">MSVSYIPGATGPSPQPVRVWAGIPPSGDEWLQPRPPPRTHHATADFRRGDEAKSPSAPRRTFVRTLQHRGPAQGGDVPAHRPRSGGPAQVNGRNRWTQILSDLVLQNDGRGRRLRDSHDELRVDHAGPAQVLPAQDQRRVLRRGPLPSAVQRVGVRGPGGESRPLAARRRVPRRGHVHRGELPRVQRALKRQLGLDAAREGEAIPDTRQVLQAHKARGRVPGPAGEQTLEAGAAGLREQAAPADDHLQRGGGSGSTDAIPGGPAKRALGRRAGGLHEGRTAESRQRRRRPRPAQGPPDLLVQPREWLARTPPGAEHDALRGHTPRLDVRRGAPGGLPLVVPVHGDNVGGRRAGPVLERVGLATPVLVGGRPGQARGLGHPVAVGAGRVRDAAVRARVLGRVRVHEGGVAEGAAETNTRRSSGTAPSMLKRNLRDKPVESHRRLWFVWGVWSSGEGSAEWRPVELNNFYPVCLATDSSFENISSTPARSSLVGGPVASVETVGVEPNVDKDVGRGLDKDVGRGLLKVKSVKSAKSATCVGVGLGEKKEAIAGPGGSVVIELVWSSDVVGGAWQMEGGPADRERGR</sequence>
<feature type="compositionally biased region" description="Basic and acidic residues" evidence="1">
    <location>
        <begin position="274"/>
        <end position="284"/>
    </location>
</feature>
<name>K0TP97_THAOC</name>
<dbReference type="EMBL" id="AGNL01000460">
    <property type="protein sequence ID" value="EJK77746.1"/>
    <property type="molecule type" value="Genomic_DNA"/>
</dbReference>
<gene>
    <name evidence="2" type="ORF">THAOC_00402</name>
</gene>
<feature type="region of interest" description="Disordered" evidence="1">
    <location>
        <begin position="1"/>
        <end position="95"/>
    </location>
</feature>
<protein>
    <submittedName>
        <fullName evidence="2">Uncharacterized protein</fullName>
    </submittedName>
</protein>
<feature type="region of interest" description="Disordered" evidence="1">
    <location>
        <begin position="240"/>
        <end position="304"/>
    </location>
</feature>
<comment type="caution">
    <text evidence="2">The sequence shown here is derived from an EMBL/GenBank/DDBJ whole genome shotgun (WGS) entry which is preliminary data.</text>
</comment>
<feature type="compositionally biased region" description="Basic and acidic residues" evidence="1">
    <location>
        <begin position="42"/>
        <end position="53"/>
    </location>
</feature>
<reference evidence="2 3" key="1">
    <citation type="journal article" date="2012" name="Genome Biol.">
        <title>Genome and low-iron response of an oceanic diatom adapted to chronic iron limitation.</title>
        <authorList>
            <person name="Lommer M."/>
            <person name="Specht M."/>
            <person name="Roy A.S."/>
            <person name="Kraemer L."/>
            <person name="Andreson R."/>
            <person name="Gutowska M.A."/>
            <person name="Wolf J."/>
            <person name="Bergner S.V."/>
            <person name="Schilhabel M.B."/>
            <person name="Klostermeier U.C."/>
            <person name="Beiko R.G."/>
            <person name="Rosenstiel P."/>
            <person name="Hippler M."/>
            <person name="Laroche J."/>
        </authorList>
    </citation>
    <scope>NUCLEOTIDE SEQUENCE [LARGE SCALE GENOMIC DNA]</scope>
    <source>
        <strain evidence="2 3">CCMP1005</strain>
    </source>
</reference>
<dbReference type="AlphaFoldDB" id="K0TP97"/>
<dbReference type="Proteomes" id="UP000266841">
    <property type="component" value="Unassembled WGS sequence"/>
</dbReference>
<accession>K0TP97</accession>
<feature type="region of interest" description="Disordered" evidence="1">
    <location>
        <begin position="152"/>
        <end position="181"/>
    </location>
</feature>
<keyword evidence="3" id="KW-1185">Reference proteome</keyword>
<feature type="region of interest" description="Disordered" evidence="1">
    <location>
        <begin position="409"/>
        <end position="430"/>
    </location>
</feature>
<evidence type="ECO:0000256" key="1">
    <source>
        <dbReference type="SAM" id="MobiDB-lite"/>
    </source>
</evidence>
<feature type="compositionally biased region" description="Basic residues" evidence="1">
    <location>
        <begin position="166"/>
        <end position="177"/>
    </location>
</feature>
<proteinExistence type="predicted"/>
<feature type="compositionally biased region" description="Polar residues" evidence="1">
    <location>
        <begin position="414"/>
        <end position="424"/>
    </location>
</feature>